<evidence type="ECO:0000256" key="1">
    <source>
        <dbReference type="ARBA" id="ARBA00001974"/>
    </source>
</evidence>
<evidence type="ECO:0000256" key="6">
    <source>
        <dbReference type="ARBA" id="ARBA00023002"/>
    </source>
</evidence>
<keyword evidence="5" id="KW-0274">FAD</keyword>
<dbReference type="Proteomes" id="UP001249851">
    <property type="component" value="Unassembled WGS sequence"/>
</dbReference>
<dbReference type="GO" id="GO:0035999">
    <property type="term" value="P:tetrahydrofolate interconversion"/>
    <property type="evidence" value="ECO:0007669"/>
    <property type="project" value="TreeGrafter"/>
</dbReference>
<dbReference type="EMBL" id="JARQWQ010000048">
    <property type="protein sequence ID" value="KAK2557686.1"/>
    <property type="molecule type" value="Genomic_DNA"/>
</dbReference>
<evidence type="ECO:0000256" key="8">
    <source>
        <dbReference type="ARBA" id="ARBA00047751"/>
    </source>
</evidence>
<dbReference type="CDD" id="cd00537">
    <property type="entry name" value="MTHFR"/>
    <property type="match status" value="1"/>
</dbReference>
<evidence type="ECO:0000313" key="12">
    <source>
        <dbReference type="Proteomes" id="UP001249851"/>
    </source>
</evidence>
<reference evidence="11" key="2">
    <citation type="journal article" date="2023" name="Science">
        <title>Genomic signatures of disease resistance in endangered staghorn corals.</title>
        <authorList>
            <person name="Vollmer S.V."/>
            <person name="Selwyn J.D."/>
            <person name="Despard B.A."/>
            <person name="Roesel C.L."/>
        </authorList>
    </citation>
    <scope>NUCLEOTIDE SEQUENCE</scope>
    <source>
        <strain evidence="11">K2</strain>
    </source>
</reference>
<evidence type="ECO:0000256" key="3">
    <source>
        <dbReference type="ARBA" id="ARBA00006743"/>
    </source>
</evidence>
<dbReference type="Pfam" id="PF21895">
    <property type="entry name" value="MTHFR_C"/>
    <property type="match status" value="1"/>
</dbReference>
<dbReference type="Gene3D" id="3.20.20.220">
    <property type="match status" value="1"/>
</dbReference>
<dbReference type="AlphaFoldDB" id="A0AAD9V1F6"/>
<comment type="catalytic activity">
    <reaction evidence="8">
        <text>(6S)-5-methyl-5,6,7,8-tetrahydrofolate + NADP(+) = (6R)-5,10-methylene-5,6,7,8-tetrahydrofolate + NADPH + H(+)</text>
        <dbReference type="Rhea" id="RHEA:19817"/>
        <dbReference type="ChEBI" id="CHEBI:15378"/>
        <dbReference type="ChEBI" id="CHEBI:15636"/>
        <dbReference type="ChEBI" id="CHEBI:18608"/>
        <dbReference type="ChEBI" id="CHEBI:57783"/>
        <dbReference type="ChEBI" id="CHEBI:58349"/>
        <dbReference type="EC" id="1.5.1.53"/>
    </reaction>
    <physiologicalReaction direction="right-to-left" evidence="8">
        <dbReference type="Rhea" id="RHEA:19819"/>
    </physiologicalReaction>
</comment>
<comment type="similarity">
    <text evidence="3">Belongs to the methylenetetrahydrofolate reductase family.</text>
</comment>
<comment type="caution">
    <text evidence="11">The sequence shown here is derived from an EMBL/GenBank/DDBJ whole genome shotgun (WGS) entry which is preliminary data.</text>
</comment>
<dbReference type="InterPro" id="IPR053806">
    <property type="entry name" value="MTHFR_C"/>
</dbReference>
<evidence type="ECO:0000256" key="2">
    <source>
        <dbReference type="ARBA" id="ARBA00004777"/>
    </source>
</evidence>
<dbReference type="InterPro" id="IPR004621">
    <property type="entry name" value="Fadh2_euk"/>
</dbReference>
<evidence type="ECO:0000313" key="11">
    <source>
        <dbReference type="EMBL" id="KAK2557686.1"/>
    </source>
</evidence>
<keyword evidence="6" id="KW-0560">Oxidoreductase</keyword>
<dbReference type="GO" id="GO:0071949">
    <property type="term" value="F:FAD binding"/>
    <property type="evidence" value="ECO:0007669"/>
    <property type="project" value="TreeGrafter"/>
</dbReference>
<dbReference type="PANTHER" id="PTHR45754:SF3">
    <property type="entry name" value="METHYLENETETRAHYDROFOLATE REDUCTASE (NADPH)"/>
    <property type="match status" value="1"/>
</dbReference>
<organism evidence="11 12">
    <name type="scientific">Acropora cervicornis</name>
    <name type="common">Staghorn coral</name>
    <dbReference type="NCBI Taxonomy" id="6130"/>
    <lineage>
        <taxon>Eukaryota</taxon>
        <taxon>Metazoa</taxon>
        <taxon>Cnidaria</taxon>
        <taxon>Anthozoa</taxon>
        <taxon>Hexacorallia</taxon>
        <taxon>Scleractinia</taxon>
        <taxon>Astrocoeniina</taxon>
        <taxon>Acroporidae</taxon>
        <taxon>Acropora</taxon>
    </lineage>
</organism>
<evidence type="ECO:0000256" key="5">
    <source>
        <dbReference type="ARBA" id="ARBA00022827"/>
    </source>
</evidence>
<dbReference type="SUPFAM" id="SSF51730">
    <property type="entry name" value="FAD-linked oxidoreductase"/>
    <property type="match status" value="1"/>
</dbReference>
<name>A0AAD9V1F6_ACRCE</name>
<evidence type="ECO:0000259" key="10">
    <source>
        <dbReference type="Pfam" id="PF21895"/>
    </source>
</evidence>
<dbReference type="GO" id="GO:0106313">
    <property type="term" value="F:methylenetetrahydrofolate reductase (NADPH) activity"/>
    <property type="evidence" value="ECO:0007669"/>
    <property type="project" value="UniProtKB-EC"/>
</dbReference>
<comment type="cofactor">
    <cofactor evidence="1">
        <name>FAD</name>
        <dbReference type="ChEBI" id="CHEBI:57692"/>
    </cofactor>
</comment>
<gene>
    <name evidence="11" type="ORF">P5673_020048</name>
</gene>
<dbReference type="NCBIfam" id="TIGR00677">
    <property type="entry name" value="fadh2_euk"/>
    <property type="match status" value="1"/>
</dbReference>
<accession>A0AAD9V1F6</accession>
<comment type="pathway">
    <text evidence="2 9">One-carbon metabolism; tetrahydrofolate interconversion.</text>
</comment>
<evidence type="ECO:0000256" key="4">
    <source>
        <dbReference type="ARBA" id="ARBA00022630"/>
    </source>
</evidence>
<protein>
    <recommendedName>
        <fullName evidence="7">methylenetetrahydrofolate reductase (NADPH)</fullName>
        <ecNumber evidence="7">1.5.1.53</ecNumber>
    </recommendedName>
</protein>
<dbReference type="PANTHER" id="PTHR45754">
    <property type="entry name" value="METHYLENETETRAHYDROFOLATE REDUCTASE"/>
    <property type="match status" value="1"/>
</dbReference>
<dbReference type="InterPro" id="IPR029041">
    <property type="entry name" value="FAD-linked_oxidoreductase-like"/>
</dbReference>
<dbReference type="EC" id="1.5.1.53" evidence="7"/>
<keyword evidence="4" id="KW-0285">Flavoprotein</keyword>
<dbReference type="GO" id="GO:0005829">
    <property type="term" value="C:cytosol"/>
    <property type="evidence" value="ECO:0007669"/>
    <property type="project" value="TreeGrafter"/>
</dbReference>
<proteinExistence type="inferred from homology"/>
<dbReference type="Pfam" id="PF02219">
    <property type="entry name" value="MTHFR"/>
    <property type="match status" value="1"/>
</dbReference>
<evidence type="ECO:0000256" key="9">
    <source>
        <dbReference type="RuleBase" id="RU004254"/>
    </source>
</evidence>
<sequence>MMGLGRQDTAPALEPLHCVNNDKCSRTNTPSTPSSPLTLIEKINQKIAANEKFFSLEFFPPRTPNGASNLIAKFDRISRGCPLFCDVTWHPAGDPGGDKETSSITIASVAVNYCGIDTMLHITCANTVKDTVTKHLMKAKSLGIRNVLALRGDPPNGEEWESLDDGLAYGTDMVRHIRQEFGDTFTICVAGYPNGHPDCASYEEDLVHLKDKVDAGADFIITQLFFENKTFFKFVKDCREIGITIPIIPGVMPIQGYASLRHLVKLSRLEVPQWIVDAMEPIKDDDEAIRKFGVKLGIEMARELLESSDVPGIHFYTLNREVATKEILTAIGLWCQDPAASRPLPWKPSANTKRLCEDVRPIFWASRPKSYLYRTSDWDEFPNGRWGNSSSPAFGDLTDHHLFYLRSRINKEGLLKMWGEELTRVEDVFEVFRCYISGESRESGNKVTSLPWNEDTVASETSLIKGELEFLNSKGILTINSQPQVNAAPSTDPLVGWGGTGGYIYQKAYLEFFTCKEIVDILLEVLKEYPQVNYHVVNREGSVNVTNADKFSPIAVTWGVFPGKEIAQPTVVDPISFEFWKDEAFDLWQQRWGKLYPQGSTSRLIIDDICKNYYLVNLVDNDFVKRNCLWEALRKSVHLREVRQNNFAVEP</sequence>
<reference evidence="11" key="1">
    <citation type="journal article" date="2023" name="G3 (Bethesda)">
        <title>Whole genome assembly and annotation of the endangered Caribbean coral Acropora cervicornis.</title>
        <authorList>
            <person name="Selwyn J.D."/>
            <person name="Vollmer S.V."/>
        </authorList>
    </citation>
    <scope>NUCLEOTIDE SEQUENCE</scope>
    <source>
        <strain evidence="11">K2</strain>
    </source>
</reference>
<feature type="domain" description="MTHFR SAM-binding regulatory" evidence="10">
    <location>
        <begin position="342"/>
        <end position="638"/>
    </location>
</feature>
<evidence type="ECO:0000256" key="7">
    <source>
        <dbReference type="ARBA" id="ARBA00034530"/>
    </source>
</evidence>
<dbReference type="GO" id="GO:0009086">
    <property type="term" value="P:methionine biosynthetic process"/>
    <property type="evidence" value="ECO:0007669"/>
    <property type="project" value="TreeGrafter"/>
</dbReference>
<keyword evidence="12" id="KW-1185">Reference proteome</keyword>
<dbReference type="InterPro" id="IPR003171">
    <property type="entry name" value="Mehydrof_redctse-like"/>
</dbReference>